<feature type="transmembrane region" description="Helical" evidence="6">
    <location>
        <begin position="347"/>
        <end position="368"/>
    </location>
</feature>
<evidence type="ECO:0000256" key="1">
    <source>
        <dbReference type="ARBA" id="ARBA00004651"/>
    </source>
</evidence>
<comment type="subcellular location">
    <subcellularLocation>
        <location evidence="1">Cell membrane</location>
        <topology evidence="1">Multi-pass membrane protein</topology>
    </subcellularLocation>
</comment>
<gene>
    <name evidence="7" type="ORF">JP75_20875</name>
</gene>
<feature type="transmembrane region" description="Helical" evidence="6">
    <location>
        <begin position="171"/>
        <end position="191"/>
    </location>
</feature>
<keyword evidence="3 6" id="KW-0812">Transmembrane</keyword>
<dbReference type="EMBL" id="JQGC01000026">
    <property type="protein sequence ID" value="KFL29412.1"/>
    <property type="molecule type" value="Genomic_DNA"/>
</dbReference>
<sequence>MKAPALLKDVAITAATRILLMAAGLVSSVVVVRLLGTEGRGTFFYWSTLAGFAVQLGNLGLPSSNTFLLARNHSLLGRLTANALLCSVLVGVTTALVLVASPAAQSPGGLVSAISTGVLASGSLLYLLAVNLLVALKRYAEFNLFEVLNRYLTVLAVAAAAFVLGSPEAALAGAALASLAISAPLLLRLLALSGDKPRLDWQLFVGGIGFALRAYFVTLIGFAVLRYNAIYLEWIAGIAVVGEWSIAVQVLDTIGILPTAVAVVLFPAILTSKAPYEQMRKNLALVAVAMLVICAGAAAFGRPFIELLYGAAHGDAYKMLLYGLPSGFAIGLLSVVSQFLAAIGFPLLLIAIWIFGLLVEVALSAYLVPVHAGIGAMVALSVAHSTIFLLAWALAHRLRHAGASSPTNDKKNAT</sequence>
<dbReference type="OrthoDB" id="8581970at2"/>
<evidence type="ECO:0000256" key="5">
    <source>
        <dbReference type="ARBA" id="ARBA00023136"/>
    </source>
</evidence>
<evidence type="ECO:0000256" key="3">
    <source>
        <dbReference type="ARBA" id="ARBA00022692"/>
    </source>
</evidence>
<keyword evidence="5 6" id="KW-0472">Membrane</keyword>
<evidence type="ECO:0008006" key="9">
    <source>
        <dbReference type="Google" id="ProtNLM"/>
    </source>
</evidence>
<evidence type="ECO:0000313" key="7">
    <source>
        <dbReference type="EMBL" id="KFL29412.1"/>
    </source>
</evidence>
<comment type="caution">
    <text evidence="7">The sequence shown here is derived from an EMBL/GenBank/DDBJ whole genome shotgun (WGS) entry which is preliminary data.</text>
</comment>
<reference evidence="7 8" key="1">
    <citation type="submission" date="2014-08" db="EMBL/GenBank/DDBJ databases">
        <authorList>
            <person name="Hassan Y.I."/>
            <person name="Lepp D."/>
            <person name="Zhou T."/>
        </authorList>
    </citation>
    <scope>NUCLEOTIDE SEQUENCE [LARGE SCALE GENOMIC DNA]</scope>
    <source>
        <strain evidence="7 8">IFO13584</strain>
    </source>
</reference>
<proteinExistence type="predicted"/>
<dbReference type="Proteomes" id="UP000028981">
    <property type="component" value="Unassembled WGS sequence"/>
</dbReference>
<feature type="transmembrane region" description="Helical" evidence="6">
    <location>
        <begin position="320"/>
        <end position="340"/>
    </location>
</feature>
<name>A0A087LXQ9_9HYPH</name>
<evidence type="ECO:0000256" key="4">
    <source>
        <dbReference type="ARBA" id="ARBA00022989"/>
    </source>
</evidence>
<dbReference type="STRING" id="46914.JP75_20875"/>
<dbReference type="AlphaFoldDB" id="A0A087LXQ9"/>
<evidence type="ECO:0000256" key="2">
    <source>
        <dbReference type="ARBA" id="ARBA00022475"/>
    </source>
</evidence>
<dbReference type="PANTHER" id="PTHR30250:SF11">
    <property type="entry name" value="O-ANTIGEN TRANSPORTER-RELATED"/>
    <property type="match status" value="1"/>
</dbReference>
<feature type="transmembrane region" description="Helical" evidence="6">
    <location>
        <begin position="110"/>
        <end position="136"/>
    </location>
</feature>
<feature type="transmembrane region" description="Helical" evidence="6">
    <location>
        <begin position="282"/>
        <end position="300"/>
    </location>
</feature>
<dbReference type="PANTHER" id="PTHR30250">
    <property type="entry name" value="PST FAMILY PREDICTED COLANIC ACID TRANSPORTER"/>
    <property type="match status" value="1"/>
</dbReference>
<feature type="transmembrane region" description="Helical" evidence="6">
    <location>
        <begin position="244"/>
        <end position="270"/>
    </location>
</feature>
<evidence type="ECO:0000313" key="8">
    <source>
        <dbReference type="Proteomes" id="UP000028981"/>
    </source>
</evidence>
<keyword evidence="4 6" id="KW-1133">Transmembrane helix</keyword>
<accession>A0A087LXQ9</accession>
<keyword evidence="2" id="KW-1003">Cell membrane</keyword>
<dbReference type="InterPro" id="IPR050833">
    <property type="entry name" value="Poly_Biosynth_Transport"/>
</dbReference>
<organism evidence="7 8">
    <name type="scientific">Devosia riboflavina</name>
    <dbReference type="NCBI Taxonomy" id="46914"/>
    <lineage>
        <taxon>Bacteria</taxon>
        <taxon>Pseudomonadati</taxon>
        <taxon>Pseudomonadota</taxon>
        <taxon>Alphaproteobacteria</taxon>
        <taxon>Hyphomicrobiales</taxon>
        <taxon>Devosiaceae</taxon>
        <taxon>Devosia</taxon>
    </lineage>
</organism>
<feature type="transmembrane region" description="Helical" evidence="6">
    <location>
        <begin position="374"/>
        <end position="395"/>
    </location>
</feature>
<dbReference type="RefSeq" id="WP_035086409.1">
    <property type="nucleotide sequence ID" value="NZ_JQGC01000026.1"/>
</dbReference>
<keyword evidence="8" id="KW-1185">Reference proteome</keyword>
<feature type="transmembrane region" description="Helical" evidence="6">
    <location>
        <begin position="203"/>
        <end position="224"/>
    </location>
</feature>
<feature type="transmembrane region" description="Helical" evidence="6">
    <location>
        <begin position="82"/>
        <end position="104"/>
    </location>
</feature>
<feature type="transmembrane region" description="Helical" evidence="6">
    <location>
        <begin position="148"/>
        <end position="165"/>
    </location>
</feature>
<dbReference type="GO" id="GO:0005886">
    <property type="term" value="C:plasma membrane"/>
    <property type="evidence" value="ECO:0007669"/>
    <property type="project" value="UniProtKB-SubCell"/>
</dbReference>
<evidence type="ECO:0000256" key="6">
    <source>
        <dbReference type="SAM" id="Phobius"/>
    </source>
</evidence>
<protein>
    <recommendedName>
        <fullName evidence="9">Polysaccharide biosynthesis protein</fullName>
    </recommendedName>
</protein>